<organism evidence="1 2">
    <name type="scientific">Neofusicoccum parvum</name>
    <dbReference type="NCBI Taxonomy" id="310453"/>
    <lineage>
        <taxon>Eukaryota</taxon>
        <taxon>Fungi</taxon>
        <taxon>Dikarya</taxon>
        <taxon>Ascomycota</taxon>
        <taxon>Pezizomycotina</taxon>
        <taxon>Dothideomycetes</taxon>
        <taxon>Dothideomycetes incertae sedis</taxon>
        <taxon>Botryosphaeriales</taxon>
        <taxon>Botryosphaeriaceae</taxon>
        <taxon>Neofusicoccum</taxon>
    </lineage>
</organism>
<evidence type="ECO:0000313" key="1">
    <source>
        <dbReference type="EMBL" id="GME39090.1"/>
    </source>
</evidence>
<reference evidence="1" key="1">
    <citation type="submission" date="2024-09" db="EMBL/GenBank/DDBJ databases">
        <title>Draft Genome Sequences of Neofusicoccum parvum.</title>
        <authorList>
            <person name="Ashida A."/>
            <person name="Camagna M."/>
            <person name="Tanaka A."/>
            <person name="Takemoto D."/>
        </authorList>
    </citation>
    <scope>NUCLEOTIDE SEQUENCE</scope>
    <source>
        <strain evidence="1">PPO83</strain>
    </source>
</reference>
<accession>A0ACB5SG05</accession>
<evidence type="ECO:0000313" key="2">
    <source>
        <dbReference type="Proteomes" id="UP001165186"/>
    </source>
</evidence>
<name>A0ACB5SG05_9PEZI</name>
<protein>
    <submittedName>
        <fullName evidence="1">Sugar/inositol transporter</fullName>
    </submittedName>
</protein>
<sequence>MGKSKPGAGAQSSVDDDLAAVLPKDSRPWWKQNHMLKLNLSIGSLLMFSSANGFDGTLMNSLQSLTQWNEFMSHPTGAWLGFINAVYWIGVGVGFPTAAFCANKYGRKPGVWVGVAFLILGTVLQTASPNVATFVVARFFIGVAGCWFGASIPVLINEIAYPTHRGIVNALYNCGWHAGSIVAAWTCFGTRLLESSWSWRLPSLLQIALPALAVPGLILVPESPRWLVSKDRTEEARSLLTACHGAGDVSSPLVAYEMASIEEALRVERLASEKTSYADMIKTPGNRHRLFITVTLGIFAQWSGNGVVSYYLALVLTTVGITNVSHQLLISGCLQIWNLFFSVLAAVSVDRLGRRVLFLASAGIMLVAYVIITGLSGSFAQTGTASVGVAVVPFLFIYYAGYDIALTPLLTAYPCEIWPFMLRARGNGVMWISTVSAICFNTFVNPIALDAIGWKYYIVFVVILIVYGITAYFWYPETKGLSLERVALLFDGDDAVPDAVPVGKMIPEKEAMEERLEMVADDKS</sequence>
<gene>
    <name evidence="1" type="primary">g3878</name>
    <name evidence="1" type="ORF">NpPPO83_00003878</name>
</gene>
<proteinExistence type="predicted"/>
<dbReference type="Proteomes" id="UP001165186">
    <property type="component" value="Unassembled WGS sequence"/>
</dbReference>
<dbReference type="EMBL" id="BSXG01000086">
    <property type="protein sequence ID" value="GME39090.1"/>
    <property type="molecule type" value="Genomic_DNA"/>
</dbReference>
<comment type="caution">
    <text evidence="1">The sequence shown here is derived from an EMBL/GenBank/DDBJ whole genome shotgun (WGS) entry which is preliminary data.</text>
</comment>
<keyword evidence="2" id="KW-1185">Reference proteome</keyword>